<dbReference type="InterPro" id="IPR013346">
    <property type="entry name" value="NrdE_NrdA_C"/>
</dbReference>
<feature type="domain" description="ATP-cone" evidence="11">
    <location>
        <begin position="1"/>
        <end position="91"/>
    </location>
</feature>
<evidence type="ECO:0000256" key="2">
    <source>
        <dbReference type="ARBA" id="ARBA00012274"/>
    </source>
</evidence>
<dbReference type="EC" id="1.17.4.1" evidence="2 10"/>
<organism evidence="12 13">
    <name type="scientific">Flavivirga spongiicola</name>
    <dbReference type="NCBI Taxonomy" id="421621"/>
    <lineage>
        <taxon>Bacteria</taxon>
        <taxon>Pseudomonadati</taxon>
        <taxon>Bacteroidota</taxon>
        <taxon>Flavobacteriia</taxon>
        <taxon>Flavobacteriales</taxon>
        <taxon>Flavobacteriaceae</taxon>
        <taxon>Flavivirga</taxon>
    </lineage>
</organism>
<dbReference type="NCBIfam" id="TIGR02506">
    <property type="entry name" value="NrdE_NrdA"/>
    <property type="match status" value="1"/>
</dbReference>
<keyword evidence="7 10" id="KW-0215">Deoxyribonucleotide synthesis</keyword>
<proteinExistence type="inferred from homology"/>
<dbReference type="PANTHER" id="PTHR11573">
    <property type="entry name" value="RIBONUCLEOSIDE-DIPHOSPHATE REDUCTASE LARGE CHAIN"/>
    <property type="match status" value="1"/>
</dbReference>
<dbReference type="SUPFAM" id="SSF51998">
    <property type="entry name" value="PFL-like glycyl radical enzymes"/>
    <property type="match status" value="1"/>
</dbReference>
<name>A0ABU7XS10_9FLAO</name>
<dbReference type="Proteomes" id="UP001337305">
    <property type="component" value="Unassembled WGS sequence"/>
</dbReference>
<dbReference type="InterPro" id="IPR008926">
    <property type="entry name" value="RNR_R1-su_N"/>
</dbReference>
<evidence type="ECO:0000256" key="5">
    <source>
        <dbReference type="ARBA" id="ARBA00022840"/>
    </source>
</evidence>
<comment type="similarity">
    <text evidence="1 10">Belongs to the ribonucleoside diphosphate reductase large chain family.</text>
</comment>
<protein>
    <recommendedName>
        <fullName evidence="2 10">Ribonucleoside-diphosphate reductase</fullName>
        <ecNumber evidence="2 10">1.17.4.1</ecNumber>
    </recommendedName>
</protein>
<dbReference type="PANTHER" id="PTHR11573:SF6">
    <property type="entry name" value="RIBONUCLEOSIDE-DIPHOSPHATE REDUCTASE LARGE SUBUNIT"/>
    <property type="match status" value="1"/>
</dbReference>
<sequence length="828" mass="94054">MYVVKRDGRKEQIMFDKITARVRKLCYGLNDLVDPLKVAMRVIEGLYDGVTTSELDNLAAEISATMTTVHPDYARLAARISVSNLHKNTKKTFSDVMEDLHKYVNPRTGKDAPLLSDEVYEVIMANKERLDSTIIYNRDFGYDYFGFKTLERSYLLKLNGVIAERPQHMLMRVSIGIHLDDLDAAIETYELMSKKYFTHATPTLFNAGTPKPQMSSCFLLTMKEDSIDGIYDTLKQTAKISQSAGGIGLAMHNVRATGSYIAGTNGTSNGIVPMLRVFNDTARYVDQGGGKRKGSFAIYLETWHADIFDFLDLKKNHGKEEMRARDLFYAMWISDLFMKRVEENGDWTLMCPNECPGMDETHSEAFEALYLKYEAEGKGRKTIKARELWEKILESQIETGTPYMLYKDAANRKSNQQNLGTIRSSNLCTEIMEYTSPDEVAVCNLASIALPMFVKNGEFDHKELFRITKRVTKNLNRVIDRNYYPVKEAENSNLRHRPIGLGVQGLADTFIQLRMPFTSEEAKKLNQDIFETLYYAAVTASMEEAKVDGPYETYEGSPISKGEFQHNLWNLKDEELSGNWDWEKLRKQVLKNGVRNSLLVAPMPTASTSQILGNNECFEPYTSNIYTRRVLSGEFIVVNKHLLEDLVDLGLWNENLKQDIMRANGSIQGIDTIPQDIKDLYKTVWELSMKDIIDMSRQRGYFIDQSQSLNLFLEGATMAKLTSMHFYAWKSGLKTGMYYLRTKSAVDAIKFTLKTTKKEEPTAEVVEVKDVNLQQEEQAKKKQVAAKNAAKFAKQNVPEVEPMTAEEMKALIAQAKASEGDDCLMCGS</sequence>
<dbReference type="InterPro" id="IPR013509">
    <property type="entry name" value="RNR_lsu_N"/>
</dbReference>
<keyword evidence="13" id="KW-1185">Reference proteome</keyword>
<comment type="function">
    <text evidence="10">Provides the precursors necessary for DNA synthesis. Catalyzes the biosynthesis of deoxyribonucleotides from the corresponding ribonucleotides.</text>
</comment>
<dbReference type="SUPFAM" id="SSF48168">
    <property type="entry name" value="R1 subunit of ribonucleotide reductase, N-terminal domain"/>
    <property type="match status" value="1"/>
</dbReference>
<dbReference type="InterPro" id="IPR039718">
    <property type="entry name" value="Rrm1"/>
</dbReference>
<evidence type="ECO:0000256" key="3">
    <source>
        <dbReference type="ARBA" id="ARBA00022533"/>
    </source>
</evidence>
<evidence type="ECO:0000256" key="1">
    <source>
        <dbReference type="ARBA" id="ARBA00010406"/>
    </source>
</evidence>
<keyword evidence="3" id="KW-0021">Allosteric enzyme</keyword>
<dbReference type="GO" id="GO:0004748">
    <property type="term" value="F:ribonucleoside-diphosphate reductase activity, thioredoxin disulfide as acceptor"/>
    <property type="evidence" value="ECO:0007669"/>
    <property type="project" value="UniProtKB-EC"/>
</dbReference>
<keyword evidence="4 9" id="KW-0547">Nucleotide-binding</keyword>
<dbReference type="PRINTS" id="PR01183">
    <property type="entry name" value="RIBORDTASEM1"/>
</dbReference>
<dbReference type="Pfam" id="PF03477">
    <property type="entry name" value="ATP-cone"/>
    <property type="match status" value="1"/>
</dbReference>
<dbReference type="RefSeq" id="WP_303305837.1">
    <property type="nucleotide sequence ID" value="NZ_JAODOP010000004.1"/>
</dbReference>
<dbReference type="Pfam" id="PF02867">
    <property type="entry name" value="Ribonuc_red_lgC"/>
    <property type="match status" value="1"/>
</dbReference>
<evidence type="ECO:0000256" key="4">
    <source>
        <dbReference type="ARBA" id="ARBA00022741"/>
    </source>
</evidence>
<keyword evidence="5 9" id="KW-0067">ATP-binding</keyword>
<evidence type="ECO:0000256" key="6">
    <source>
        <dbReference type="ARBA" id="ARBA00023002"/>
    </source>
</evidence>
<dbReference type="PROSITE" id="PS51161">
    <property type="entry name" value="ATP_CONE"/>
    <property type="match status" value="1"/>
</dbReference>
<accession>A0ABU7XS10</accession>
<evidence type="ECO:0000259" key="11">
    <source>
        <dbReference type="PROSITE" id="PS51161"/>
    </source>
</evidence>
<keyword evidence="6 10" id="KW-0560">Oxidoreductase</keyword>
<evidence type="ECO:0000313" key="12">
    <source>
        <dbReference type="EMBL" id="MEF3833494.1"/>
    </source>
</evidence>
<evidence type="ECO:0000256" key="8">
    <source>
        <dbReference type="ARBA" id="ARBA00047754"/>
    </source>
</evidence>
<gene>
    <name evidence="12" type="ORF">N1F79_10160</name>
</gene>
<reference evidence="12 13" key="1">
    <citation type="submission" date="2022-09" db="EMBL/GenBank/DDBJ databases">
        <title>Genome sequencing of Flavivirga sp. MEBiC05379.</title>
        <authorList>
            <person name="Oh H.-M."/>
            <person name="Kwon K.K."/>
            <person name="Park M.J."/>
            <person name="Yang S.-H."/>
        </authorList>
    </citation>
    <scope>NUCLEOTIDE SEQUENCE [LARGE SCALE GENOMIC DNA]</scope>
    <source>
        <strain evidence="12 13">MEBiC05379</strain>
    </source>
</reference>
<dbReference type="CDD" id="cd01679">
    <property type="entry name" value="RNR_I"/>
    <property type="match status" value="1"/>
</dbReference>
<dbReference type="Pfam" id="PF00317">
    <property type="entry name" value="Ribonuc_red_lgN"/>
    <property type="match status" value="1"/>
</dbReference>
<dbReference type="InterPro" id="IPR005144">
    <property type="entry name" value="ATP-cone_dom"/>
</dbReference>
<comment type="catalytic activity">
    <reaction evidence="8 10">
        <text>a 2'-deoxyribonucleoside 5'-diphosphate + [thioredoxin]-disulfide + H2O = a ribonucleoside 5'-diphosphate + [thioredoxin]-dithiol</text>
        <dbReference type="Rhea" id="RHEA:23252"/>
        <dbReference type="Rhea" id="RHEA-COMP:10698"/>
        <dbReference type="Rhea" id="RHEA-COMP:10700"/>
        <dbReference type="ChEBI" id="CHEBI:15377"/>
        <dbReference type="ChEBI" id="CHEBI:29950"/>
        <dbReference type="ChEBI" id="CHEBI:50058"/>
        <dbReference type="ChEBI" id="CHEBI:57930"/>
        <dbReference type="ChEBI" id="CHEBI:73316"/>
        <dbReference type="EC" id="1.17.4.1"/>
    </reaction>
</comment>
<evidence type="ECO:0000313" key="13">
    <source>
        <dbReference type="Proteomes" id="UP001337305"/>
    </source>
</evidence>
<dbReference type="InterPro" id="IPR000788">
    <property type="entry name" value="RNR_lg_C"/>
</dbReference>
<comment type="caution">
    <text evidence="12">The sequence shown here is derived from an EMBL/GenBank/DDBJ whole genome shotgun (WGS) entry which is preliminary data.</text>
</comment>
<evidence type="ECO:0000256" key="9">
    <source>
        <dbReference type="PROSITE-ProRule" id="PRU00492"/>
    </source>
</evidence>
<dbReference type="PROSITE" id="PS00089">
    <property type="entry name" value="RIBORED_LARGE"/>
    <property type="match status" value="1"/>
</dbReference>
<dbReference type="EMBL" id="JAODOP010000004">
    <property type="protein sequence ID" value="MEF3833494.1"/>
    <property type="molecule type" value="Genomic_DNA"/>
</dbReference>
<evidence type="ECO:0000256" key="7">
    <source>
        <dbReference type="ARBA" id="ARBA00023116"/>
    </source>
</evidence>
<dbReference type="Gene3D" id="3.20.70.20">
    <property type="match status" value="1"/>
</dbReference>
<evidence type="ECO:0000256" key="10">
    <source>
        <dbReference type="RuleBase" id="RU003410"/>
    </source>
</evidence>